<evidence type="ECO:0000256" key="2">
    <source>
        <dbReference type="ARBA" id="ARBA00022723"/>
    </source>
</evidence>
<dbReference type="InterPro" id="IPR015813">
    <property type="entry name" value="Pyrv/PenolPyrv_kinase-like_dom"/>
</dbReference>
<evidence type="ECO:0000256" key="1">
    <source>
        <dbReference type="ARBA" id="ARBA00005568"/>
    </source>
</evidence>
<reference evidence="5 6" key="1">
    <citation type="submission" date="2019-09" db="EMBL/GenBank/DDBJ databases">
        <authorList>
            <person name="Depoorter E."/>
        </authorList>
    </citation>
    <scope>NUCLEOTIDE SEQUENCE [LARGE SCALE GENOMIC DNA]</scope>
    <source>
        <strain evidence="5">LMG 26883</strain>
    </source>
</reference>
<dbReference type="PANTHER" id="PTHR30502:SF0">
    <property type="entry name" value="PHOSPHOENOLPYRUVATE CARBOXYLASE FAMILY PROTEIN"/>
    <property type="match status" value="1"/>
</dbReference>
<dbReference type="Pfam" id="PF03328">
    <property type="entry name" value="HpcH_HpaI"/>
    <property type="match status" value="1"/>
</dbReference>
<dbReference type="AlphaFoldDB" id="A0A6P2LSH0"/>
<organism evidence="5 6">
    <name type="scientific">Burkholderia pseudomultivorans</name>
    <dbReference type="NCBI Taxonomy" id="1207504"/>
    <lineage>
        <taxon>Bacteria</taxon>
        <taxon>Pseudomonadati</taxon>
        <taxon>Pseudomonadota</taxon>
        <taxon>Betaproteobacteria</taxon>
        <taxon>Burkholderiales</taxon>
        <taxon>Burkholderiaceae</taxon>
        <taxon>Burkholderia</taxon>
        <taxon>Burkholderia cepacia complex</taxon>
    </lineage>
</organism>
<dbReference type="InterPro" id="IPR005000">
    <property type="entry name" value="Aldolase/citrate-lyase_domain"/>
</dbReference>
<accession>A0A6P2LSH0</accession>
<evidence type="ECO:0000259" key="4">
    <source>
        <dbReference type="Pfam" id="PF03328"/>
    </source>
</evidence>
<dbReference type="Proteomes" id="UP000494162">
    <property type="component" value="Unassembled WGS sequence"/>
</dbReference>
<dbReference type="Gene3D" id="3.20.20.60">
    <property type="entry name" value="Phosphoenolpyruvate-binding domains"/>
    <property type="match status" value="1"/>
</dbReference>
<name>A0A6P2LSH0_9BURK</name>
<dbReference type="GeneID" id="93170423"/>
<dbReference type="InterPro" id="IPR050251">
    <property type="entry name" value="HpcH-HpaI_aldolase"/>
</dbReference>
<dbReference type="EMBL" id="CABVPP010000023">
    <property type="protein sequence ID" value="VWB71415.1"/>
    <property type="molecule type" value="Genomic_DNA"/>
</dbReference>
<dbReference type="InterPro" id="IPR040442">
    <property type="entry name" value="Pyrv_kinase-like_dom_sf"/>
</dbReference>
<evidence type="ECO:0000256" key="3">
    <source>
        <dbReference type="ARBA" id="ARBA00023239"/>
    </source>
</evidence>
<evidence type="ECO:0000313" key="5">
    <source>
        <dbReference type="EMBL" id="VWB71415.1"/>
    </source>
</evidence>
<keyword evidence="3" id="KW-0456">Lyase</keyword>
<feature type="domain" description="HpcH/HpaI aldolase/citrate lyase" evidence="4">
    <location>
        <begin position="24"/>
        <end position="245"/>
    </location>
</feature>
<gene>
    <name evidence="5" type="ORF">BPS26883_03392</name>
</gene>
<sequence length="259" mass="27690">MTGDELLKNLRSGERILALGIRASRTAEVVRWAKVAGYHTIWIDMEHSTLPVDVVSQMCLCARDVGLMPWVRVPEREYGVINRVLDGGALGIVIARVESAEQARAAVTATRFPPLGQRSQIATLPTVDYARLPAREFNERIDAATALKVLIESRAGVEAVDAIAAVEGVDVVALGCNDLSADLGHPGEPSHPEVVAACRRVVEAAARHRKIAIVGGMPEGDALDGLRRAGAAPFVFAGIDSDLFLAALRERADVARHAP</sequence>
<dbReference type="RefSeq" id="WP_174902863.1">
    <property type="nucleotide sequence ID" value="NZ_CABVPP010000023.1"/>
</dbReference>
<proteinExistence type="inferred from homology"/>
<dbReference type="GO" id="GO:0005737">
    <property type="term" value="C:cytoplasm"/>
    <property type="evidence" value="ECO:0007669"/>
    <property type="project" value="TreeGrafter"/>
</dbReference>
<protein>
    <submittedName>
        <fullName evidence="5">Alpha-dehydro-beta-deoxy-D-glucarate aldolase</fullName>
    </submittedName>
</protein>
<dbReference type="GO" id="GO:0016832">
    <property type="term" value="F:aldehyde-lyase activity"/>
    <property type="evidence" value="ECO:0007669"/>
    <property type="project" value="TreeGrafter"/>
</dbReference>
<dbReference type="PANTHER" id="PTHR30502">
    <property type="entry name" value="2-KETO-3-DEOXY-L-RHAMNONATE ALDOLASE"/>
    <property type="match status" value="1"/>
</dbReference>
<evidence type="ECO:0000313" key="6">
    <source>
        <dbReference type="Proteomes" id="UP000494162"/>
    </source>
</evidence>
<dbReference type="GO" id="GO:0046872">
    <property type="term" value="F:metal ion binding"/>
    <property type="evidence" value="ECO:0007669"/>
    <property type="project" value="UniProtKB-KW"/>
</dbReference>
<dbReference type="SUPFAM" id="SSF51621">
    <property type="entry name" value="Phosphoenolpyruvate/pyruvate domain"/>
    <property type="match status" value="1"/>
</dbReference>
<keyword evidence="2" id="KW-0479">Metal-binding</keyword>
<comment type="similarity">
    <text evidence="1">Belongs to the HpcH/HpaI aldolase family.</text>
</comment>